<gene>
    <name evidence="16" type="ORF">CJN711_LOCUS32194</name>
    <name evidence="20" type="ORF">GIL414_LOCUS4639</name>
    <name evidence="15" type="ORF">KQP761_LOCUS9743</name>
    <name evidence="17" type="ORF">MBJ925_LOCUS7612</name>
    <name evidence="21" type="ORF">OVN521_LOCUS16636</name>
    <name evidence="22" type="ORF">UXM345_LOCUS21906</name>
    <name evidence="19" type="ORF">WKI299_LOCUS31346</name>
    <name evidence="18" type="ORF">XDN619_LOCUS11870</name>
</gene>
<feature type="domain" description="Histone chaperone RTT106/FACT complex subunit SPT16-like middle" evidence="14">
    <location>
        <begin position="812"/>
        <end position="902"/>
    </location>
</feature>
<dbReference type="InterPro" id="IPR056595">
    <property type="entry name" value="Fact-SPT16_PH"/>
</dbReference>
<dbReference type="Gene3D" id="2.30.29.150">
    <property type="match status" value="1"/>
</dbReference>
<dbReference type="Proteomes" id="UP000663824">
    <property type="component" value="Unassembled WGS sequence"/>
</dbReference>
<comment type="subunit">
    <text evidence="10">Component of the FACT complex.</text>
</comment>
<keyword evidence="6" id="KW-0175">Coiled coil</keyword>
<dbReference type="FunFam" id="3.90.230.10:FF:000005">
    <property type="entry name" value="FACT complex subunit spt16"/>
    <property type="match status" value="1"/>
</dbReference>
<evidence type="ECO:0000313" key="23">
    <source>
        <dbReference type="Proteomes" id="UP000663855"/>
    </source>
</evidence>
<dbReference type="Proteomes" id="UP000663866">
    <property type="component" value="Unassembled WGS sequence"/>
</dbReference>
<dbReference type="Proteomes" id="UP000663887">
    <property type="component" value="Unassembled WGS sequence"/>
</dbReference>
<evidence type="ECO:0000256" key="5">
    <source>
        <dbReference type="ARBA" id="ARBA00023015"/>
    </source>
</evidence>
<comment type="subcellular location">
    <subcellularLocation>
        <location evidence="10">Nucleus</location>
    </subcellularLocation>
    <subcellularLocation>
        <location evidence="10">Chromosome</location>
    </subcellularLocation>
</comment>
<keyword evidence="24" id="KW-1185">Reference proteome</keyword>
<name>A0A815YRF0_9BILA</name>
<keyword evidence="5 10" id="KW-0805">Transcription regulation</keyword>
<dbReference type="Pfam" id="PF08644">
    <property type="entry name" value="SPT16"/>
    <property type="match status" value="1"/>
</dbReference>
<evidence type="ECO:0000259" key="13">
    <source>
        <dbReference type="SMART" id="SM01286"/>
    </source>
</evidence>
<evidence type="ECO:0000313" key="17">
    <source>
        <dbReference type="EMBL" id="CAF1987576.1"/>
    </source>
</evidence>
<feature type="compositionally biased region" description="Acidic residues" evidence="11">
    <location>
        <begin position="450"/>
        <end position="459"/>
    </location>
</feature>
<comment type="similarity">
    <text evidence="1 10">Belongs to the peptidase M24 family. SPT16 subfamily.</text>
</comment>
<dbReference type="GO" id="GO:0006260">
    <property type="term" value="P:DNA replication"/>
    <property type="evidence" value="ECO:0007669"/>
    <property type="project" value="UniProtKB-KW"/>
</dbReference>
<dbReference type="Gene3D" id="2.30.29.30">
    <property type="entry name" value="Pleckstrin-homology domain (PH domain)/Phosphotyrosine-binding domain (PTB)"/>
    <property type="match status" value="1"/>
</dbReference>
<dbReference type="GO" id="GO:0035101">
    <property type="term" value="C:FACT complex"/>
    <property type="evidence" value="ECO:0007669"/>
    <property type="project" value="UniProtKB-UniRule"/>
</dbReference>
<evidence type="ECO:0000256" key="7">
    <source>
        <dbReference type="ARBA" id="ARBA00023163"/>
    </source>
</evidence>
<dbReference type="Gene3D" id="2.30.29.210">
    <property type="entry name" value="FACT complex subunit Spt16p/Cdc68p"/>
    <property type="match status" value="1"/>
</dbReference>
<keyword evidence="7 10" id="KW-0804">Transcription</keyword>
<dbReference type="InterPro" id="IPR000994">
    <property type="entry name" value="Pept_M24"/>
</dbReference>
<dbReference type="InterPro" id="IPR013719">
    <property type="entry name" value="RTT106/SPT16-like_middle_dom"/>
</dbReference>
<dbReference type="FunFam" id="2.30.29.150:FF:000003">
    <property type="entry name" value="FACT complex subunit SPT16"/>
    <property type="match status" value="1"/>
</dbReference>
<evidence type="ECO:0000313" key="22">
    <source>
        <dbReference type="EMBL" id="CAF4095113.1"/>
    </source>
</evidence>
<dbReference type="FunFam" id="2.30.29.210:FF:000001">
    <property type="entry name" value="FACT complex subunit spt16"/>
    <property type="match status" value="1"/>
</dbReference>
<dbReference type="CDD" id="cd01091">
    <property type="entry name" value="CDC68-like"/>
    <property type="match status" value="1"/>
</dbReference>
<feature type="compositionally biased region" description="Basic and acidic residues" evidence="11">
    <location>
        <begin position="1009"/>
        <end position="1037"/>
    </location>
</feature>
<dbReference type="GO" id="GO:0006368">
    <property type="term" value="P:transcription elongation by RNA polymerase II"/>
    <property type="evidence" value="ECO:0007669"/>
    <property type="project" value="TreeGrafter"/>
</dbReference>
<dbReference type="Pfam" id="PF14826">
    <property type="entry name" value="FACT-Spt16_Nlob"/>
    <property type="match status" value="1"/>
</dbReference>
<evidence type="ECO:0000256" key="2">
    <source>
        <dbReference type="ARBA" id="ARBA00022454"/>
    </source>
</evidence>
<dbReference type="EMBL" id="CAJNOV010015482">
    <property type="protein sequence ID" value="CAF1573673.1"/>
    <property type="molecule type" value="Genomic_DNA"/>
</dbReference>
<dbReference type="InterPro" id="IPR040258">
    <property type="entry name" value="Spt16"/>
</dbReference>
<dbReference type="EMBL" id="CAJNRG010004602">
    <property type="protein sequence ID" value="CAF2067361.1"/>
    <property type="molecule type" value="Genomic_DNA"/>
</dbReference>
<dbReference type="PANTHER" id="PTHR13980">
    <property type="entry name" value="CDC68 RELATED"/>
    <property type="match status" value="1"/>
</dbReference>
<evidence type="ECO:0000256" key="10">
    <source>
        <dbReference type="RuleBase" id="RU367052"/>
    </source>
</evidence>
<dbReference type="Proteomes" id="UP000663856">
    <property type="component" value="Unassembled WGS sequence"/>
</dbReference>
<evidence type="ECO:0000256" key="3">
    <source>
        <dbReference type="ARBA" id="ARBA00022705"/>
    </source>
</evidence>
<dbReference type="EMBL" id="CAJNRF010014302">
    <property type="protein sequence ID" value="CAF2156182.1"/>
    <property type="molecule type" value="Genomic_DNA"/>
</dbReference>
<feature type="domain" description="FACT complex subunit SPT16 N-terminal lobe" evidence="12">
    <location>
        <begin position="7"/>
        <end position="180"/>
    </location>
</feature>
<evidence type="ECO:0000313" key="20">
    <source>
        <dbReference type="EMBL" id="CAF3863787.1"/>
    </source>
</evidence>
<keyword evidence="8 10" id="KW-0234">DNA repair</keyword>
<dbReference type="Gene3D" id="3.90.230.10">
    <property type="entry name" value="Creatinase/methionine aminopeptidase superfamily"/>
    <property type="match status" value="1"/>
</dbReference>
<dbReference type="SUPFAM" id="SSF55920">
    <property type="entry name" value="Creatinase/aminopeptidase"/>
    <property type="match status" value="1"/>
</dbReference>
<feature type="domain" description="FACT complex subunit SPT16 middle" evidence="13">
    <location>
        <begin position="539"/>
        <end position="695"/>
    </location>
</feature>
<dbReference type="FunFam" id="2.30.29.30:FF:000017">
    <property type="entry name" value="FACT complex subunit SPT16"/>
    <property type="match status" value="1"/>
</dbReference>
<evidence type="ECO:0000256" key="1">
    <source>
        <dbReference type="ARBA" id="ARBA00010779"/>
    </source>
</evidence>
<evidence type="ECO:0000256" key="8">
    <source>
        <dbReference type="ARBA" id="ARBA00023204"/>
    </source>
</evidence>
<dbReference type="EMBL" id="CAJOBJ010001143">
    <property type="protein sequence ID" value="CAF3863787.1"/>
    <property type="molecule type" value="Genomic_DNA"/>
</dbReference>
<comment type="caution">
    <text evidence="16">The sequence shown here is derived from an EMBL/GenBank/DDBJ whole genome shotgun (WGS) entry which is preliminary data.</text>
</comment>
<evidence type="ECO:0000313" key="15">
    <source>
        <dbReference type="EMBL" id="CAF1401503.1"/>
    </source>
</evidence>
<dbReference type="Pfam" id="PF24824">
    <property type="entry name" value="PH_SPT16"/>
    <property type="match status" value="1"/>
</dbReference>
<dbReference type="GO" id="GO:0032786">
    <property type="term" value="P:positive regulation of DNA-templated transcription, elongation"/>
    <property type="evidence" value="ECO:0007669"/>
    <property type="project" value="UniProtKB-ARBA"/>
</dbReference>
<keyword evidence="9 10" id="KW-0539">Nucleus</keyword>
<keyword evidence="4 10" id="KW-0227">DNA damage</keyword>
<dbReference type="EMBL" id="CAJNRE010002651">
    <property type="protein sequence ID" value="CAF1987576.1"/>
    <property type="molecule type" value="Genomic_DNA"/>
</dbReference>
<evidence type="ECO:0000256" key="11">
    <source>
        <dbReference type="SAM" id="MobiDB-lite"/>
    </source>
</evidence>
<evidence type="ECO:0000256" key="4">
    <source>
        <dbReference type="ARBA" id="ARBA00022763"/>
    </source>
</evidence>
<dbReference type="InterPro" id="IPR033825">
    <property type="entry name" value="Spt16_M24"/>
</dbReference>
<dbReference type="InterPro" id="IPR048969">
    <property type="entry name" value="FACT_SPT16_C"/>
</dbReference>
<dbReference type="Pfam" id="PF00557">
    <property type="entry name" value="Peptidase_M24"/>
    <property type="match status" value="1"/>
</dbReference>
<dbReference type="Proteomes" id="UP000681720">
    <property type="component" value="Unassembled WGS sequence"/>
</dbReference>
<evidence type="ECO:0000259" key="12">
    <source>
        <dbReference type="SMART" id="SM01285"/>
    </source>
</evidence>
<evidence type="ECO:0000259" key="14">
    <source>
        <dbReference type="SMART" id="SM01287"/>
    </source>
</evidence>
<dbReference type="SMART" id="SM01286">
    <property type="entry name" value="SPT16"/>
    <property type="match status" value="1"/>
</dbReference>
<dbReference type="AlphaFoldDB" id="A0A815YRF0"/>
<dbReference type="Gene3D" id="3.40.350.10">
    <property type="entry name" value="Creatinase/prolidase N-terminal domain"/>
    <property type="match status" value="1"/>
</dbReference>
<dbReference type="InterPro" id="IPR029148">
    <property type="entry name" value="FACT-SPT16_Nlobe"/>
</dbReference>
<dbReference type="Proteomes" id="UP000663842">
    <property type="component" value="Unassembled WGS sequence"/>
</dbReference>
<dbReference type="SMART" id="SM01285">
    <property type="entry name" value="FACT-Spt16_Nlob"/>
    <property type="match status" value="1"/>
</dbReference>
<dbReference type="EMBL" id="CAJOBF010003515">
    <property type="protein sequence ID" value="CAF4095113.1"/>
    <property type="molecule type" value="Genomic_DNA"/>
</dbReference>
<feature type="compositionally biased region" description="Acidic residues" evidence="11">
    <location>
        <begin position="943"/>
        <end position="997"/>
    </location>
</feature>
<dbReference type="SMART" id="SM01287">
    <property type="entry name" value="Rtt106"/>
    <property type="match status" value="1"/>
</dbReference>
<evidence type="ECO:0000313" key="18">
    <source>
        <dbReference type="EMBL" id="CAF2067361.1"/>
    </source>
</evidence>
<evidence type="ECO:0000313" key="16">
    <source>
        <dbReference type="EMBL" id="CAF1573673.1"/>
    </source>
</evidence>
<dbReference type="Pfam" id="PF21091">
    <property type="entry name" value="SPT16_C"/>
    <property type="match status" value="1"/>
</dbReference>
<dbReference type="GO" id="GO:0006281">
    <property type="term" value="P:DNA repair"/>
    <property type="evidence" value="ECO:0007669"/>
    <property type="project" value="UniProtKB-UniRule"/>
</dbReference>
<dbReference type="InterPro" id="IPR013953">
    <property type="entry name" value="FACT_SPT16_M"/>
</dbReference>
<dbReference type="InterPro" id="IPR029149">
    <property type="entry name" value="Creatin/AminoP/Spt16_N"/>
</dbReference>
<organism evidence="16 23">
    <name type="scientific">Rotaria magnacalcarata</name>
    <dbReference type="NCBI Taxonomy" id="392030"/>
    <lineage>
        <taxon>Eukaryota</taxon>
        <taxon>Metazoa</taxon>
        <taxon>Spiralia</taxon>
        <taxon>Gnathifera</taxon>
        <taxon>Rotifera</taxon>
        <taxon>Eurotatoria</taxon>
        <taxon>Bdelloidea</taxon>
        <taxon>Philodinida</taxon>
        <taxon>Philodinidae</taxon>
        <taxon>Rotaria</taxon>
    </lineage>
</organism>
<evidence type="ECO:0000313" key="24">
    <source>
        <dbReference type="Proteomes" id="UP000663866"/>
    </source>
</evidence>
<accession>A0A815YRF0</accession>
<dbReference type="Proteomes" id="UP000663855">
    <property type="component" value="Unassembled WGS sequence"/>
</dbReference>
<dbReference type="InterPro" id="IPR011993">
    <property type="entry name" value="PH-like_dom_sf"/>
</dbReference>
<dbReference type="PANTHER" id="PTHR13980:SF15">
    <property type="entry name" value="FACT COMPLEX SUBUNIT SPT16"/>
    <property type="match status" value="1"/>
</dbReference>
<reference evidence="16" key="1">
    <citation type="submission" date="2021-02" db="EMBL/GenBank/DDBJ databases">
        <authorList>
            <person name="Nowell W R."/>
        </authorList>
    </citation>
    <scope>NUCLEOTIDE SEQUENCE</scope>
</reference>
<evidence type="ECO:0000256" key="6">
    <source>
        <dbReference type="ARBA" id="ARBA00023054"/>
    </source>
</evidence>
<dbReference type="EMBL" id="CAJNOW010003976">
    <property type="protein sequence ID" value="CAF1401503.1"/>
    <property type="molecule type" value="Genomic_DNA"/>
</dbReference>
<dbReference type="InterPro" id="IPR036005">
    <property type="entry name" value="Creatinase/aminopeptidase-like"/>
</dbReference>
<keyword evidence="3 10" id="KW-0235">DNA replication</keyword>
<feature type="compositionally biased region" description="Basic and acidic residues" evidence="11">
    <location>
        <begin position="468"/>
        <end position="486"/>
    </location>
</feature>
<comment type="function">
    <text evidence="10">Component of the FACT complex, a general chromatin factor that acts to reorganize nucleosomes. The FACT complex is involved in multiple processes that require DNA as a template such as mRNA elongation, DNA replication and DNA repair. During transcription elongation the FACT complex acts as a histone chaperone that both destabilizes and restores nucleosomal structure. It facilitates the passage of RNA polymerase II and transcription by promoting the dissociation of one histone H2A-H2B dimer from the nucleosome, then subsequently promotes the reestablishment of the nucleosome following the passage of RNA polymerase II.</text>
</comment>
<evidence type="ECO:0000313" key="19">
    <source>
        <dbReference type="EMBL" id="CAF2156182.1"/>
    </source>
</evidence>
<keyword evidence="2 10" id="KW-0158">Chromosome</keyword>
<protein>
    <recommendedName>
        <fullName evidence="10">FACT complex subunit</fullName>
    </recommendedName>
</protein>
<feature type="region of interest" description="Disordered" evidence="11">
    <location>
        <begin position="934"/>
        <end position="1061"/>
    </location>
</feature>
<feature type="region of interest" description="Disordered" evidence="11">
    <location>
        <begin position="448"/>
        <end position="486"/>
    </location>
</feature>
<evidence type="ECO:0000313" key="21">
    <source>
        <dbReference type="EMBL" id="CAF4028393.1"/>
    </source>
</evidence>
<dbReference type="Pfam" id="PF08512">
    <property type="entry name" value="Rttp106-like_middle"/>
    <property type="match status" value="1"/>
</dbReference>
<dbReference type="GO" id="GO:0031491">
    <property type="term" value="F:nucleosome binding"/>
    <property type="evidence" value="ECO:0007669"/>
    <property type="project" value="TreeGrafter"/>
</dbReference>
<evidence type="ECO:0000256" key="9">
    <source>
        <dbReference type="ARBA" id="ARBA00023242"/>
    </source>
</evidence>
<dbReference type="Proteomes" id="UP000663834">
    <property type="component" value="Unassembled WGS sequence"/>
</dbReference>
<dbReference type="OrthoDB" id="10251642at2759"/>
<dbReference type="EMBL" id="CAJOBG010002791">
    <property type="protein sequence ID" value="CAF4028393.1"/>
    <property type="molecule type" value="Genomic_DNA"/>
</dbReference>
<sequence length="1061" mass="120787">MPSDVFIDGARCLERIRKLYKLWHNTNSEDGTDVLTHENDAIRSADAIIIVRGQKEDDFTYSKTAAMQTWLFGYVMHDVLVVFCQDSVIIFAGSKKINYLKKIESEQNNKENAPRNFNFLVRKDNDEKNFADIIEQIKQSHQGKTLGIFSKDKMDGTFGEQWKDCLSQHSFATVDISASIGYLLSIKDNEELGLIRKACEITGKLYSKHLKDQVVNTVDSERKVKHSKLSEGLEAALSEEKFVAKADLNNVEMCYPAIIQSGGNYNLKFSANVDNNLLHYGGSSIVCAFGIRYKSYCSNLVRTLLVNPSEEMKNTYKFLLACEQLIINELKHDVSLCDVYKLVREKVENERPELLNKMTNNLGTALGIEFRESSIAITSKCTIKAQKGMTFQVSIGFSNLDNPQGTDDQSKVYALFIGDTIIVNENEPCAIYTSSKKDISHIAIVLKDDGSDDNEDDDAPSIAPRRAAIKENPKKDSSAPEESRQEYQKALLRKLNERAEARLTSQDDKVSSERTRKILNSYKSEGQLPQDPDIQDLKLYVDKRYETVILPINGVATPFHISTIKNVSLAVEGEYIYLRINFYNPAGIGKQADSIDKENVYIKELTYRASNEKKDDVAPASNNLSHVHKLILETQKKFKDQEQERKQMEGVIKQAALTLNASKTNPKLKDLYMRPSLANKKINGTLEAHTNGFRYTSVRGDKIDILYSNVSHAFYQPCDNEMIILIHFHLKHAIVFGKRKQIDVQFYTEVGELTTDLGKHRNMHDRDDILAEQAERDLRNRLKAAFKGFIDKVIQQKNFPFEFEQPFRPLGFHGTPHRSMVLIMPTTTCVVQLTEWPPMVIVLDEVELVHFERVHFQLKNFDMVFIMKEYSQKTYSIQSIPMNELDPIKNWLNSCDMCYTEGPQTLNWTKIMKTITDDLSGFFVQGGWTFLESDGDSAKEGIVEDSDIEEDDYNPDEDDSAEEGSESEYSGEEEEEEEDFQEKDSDSDESENLGSDEESGKSWSELEEEARKADAEKLDYDSDTAGRTKKKGDDSKKRSVVLSKKRPARSPPPTNNKKKKK</sequence>
<proteinExistence type="inferred from homology"/>